<evidence type="ECO:0000259" key="2">
    <source>
        <dbReference type="PROSITE" id="PS50109"/>
    </source>
</evidence>
<dbReference type="InParanoid" id="A0A0V0QY34"/>
<dbReference type="InterPro" id="IPR003594">
    <property type="entry name" value="HATPase_dom"/>
</dbReference>
<dbReference type="SUPFAM" id="SSF55874">
    <property type="entry name" value="ATPase domain of HSP90 chaperone/DNA topoisomerase II/histidine kinase"/>
    <property type="match status" value="1"/>
</dbReference>
<proteinExistence type="predicted"/>
<dbReference type="InterPro" id="IPR004358">
    <property type="entry name" value="Sig_transdc_His_kin-like_C"/>
</dbReference>
<dbReference type="PRINTS" id="PR00344">
    <property type="entry name" value="BCTRLSENSOR"/>
</dbReference>
<gene>
    <name evidence="3" type="ORF">PPERSA_11469</name>
</gene>
<dbReference type="Proteomes" id="UP000054937">
    <property type="component" value="Unassembled WGS sequence"/>
</dbReference>
<keyword evidence="3" id="KW-0547">Nucleotide-binding</keyword>
<sequence>MLDLLINDILDYSQIKQKKQLRIRETKFELFQIFSELESIFHFQCEAKNIELKYIGDKSIVMNSDRLRVKQILMNLIGNAIKFTEKGKITVSATTQTHQNIQLVSLQVKDTGIGISDQRQRNLFKIFSTFDDGSHNNTNGVGLGLTISKDLVGLLGPKKTINLQSKVQVGKQQRISQPVVWGCSANGASYDNLRESGINTWLNKPIPAEQLKQKLLELVQIEQN</sequence>
<dbReference type="InterPro" id="IPR005467">
    <property type="entry name" value="His_kinase_dom"/>
</dbReference>
<dbReference type="EMBL" id="LDAU01000091">
    <property type="protein sequence ID" value="KRX06824.1"/>
    <property type="molecule type" value="Genomic_DNA"/>
</dbReference>
<dbReference type="Gene3D" id="3.30.565.10">
    <property type="entry name" value="Histidine kinase-like ATPase, C-terminal domain"/>
    <property type="match status" value="1"/>
</dbReference>
<dbReference type="SMART" id="SM00387">
    <property type="entry name" value="HATPase_c"/>
    <property type="match status" value="1"/>
</dbReference>
<evidence type="ECO:0000313" key="4">
    <source>
        <dbReference type="Proteomes" id="UP000054937"/>
    </source>
</evidence>
<feature type="domain" description="Histidine kinase" evidence="2">
    <location>
        <begin position="1"/>
        <end position="181"/>
    </location>
</feature>
<dbReference type="GO" id="GO:0016301">
    <property type="term" value="F:kinase activity"/>
    <property type="evidence" value="ECO:0007669"/>
    <property type="project" value="UniProtKB-KW"/>
</dbReference>
<comment type="caution">
    <text evidence="3">The sequence shown here is derived from an EMBL/GenBank/DDBJ whole genome shotgun (WGS) entry which is preliminary data.</text>
</comment>
<keyword evidence="1" id="KW-0597">Phosphoprotein</keyword>
<evidence type="ECO:0000256" key="1">
    <source>
        <dbReference type="ARBA" id="ARBA00022553"/>
    </source>
</evidence>
<keyword evidence="3" id="KW-0418">Kinase</keyword>
<dbReference type="OrthoDB" id="312764at2759"/>
<dbReference type="OMA" id="CELENGL"/>
<protein>
    <submittedName>
        <fullName evidence="3">Histidine kinase-like ATPase, ATP-binding domain</fullName>
    </submittedName>
</protein>
<keyword evidence="3" id="KW-0808">Transferase</keyword>
<dbReference type="Pfam" id="PF02518">
    <property type="entry name" value="HATPase_c"/>
    <property type="match status" value="1"/>
</dbReference>
<dbReference type="InterPro" id="IPR036890">
    <property type="entry name" value="HATPase_C_sf"/>
</dbReference>
<accession>A0A0V0QY34</accession>
<dbReference type="PANTHER" id="PTHR43719">
    <property type="entry name" value="TWO-COMPONENT HISTIDINE KINASE"/>
    <property type="match status" value="1"/>
</dbReference>
<organism evidence="3 4">
    <name type="scientific">Pseudocohnilembus persalinus</name>
    <name type="common">Ciliate</name>
    <dbReference type="NCBI Taxonomy" id="266149"/>
    <lineage>
        <taxon>Eukaryota</taxon>
        <taxon>Sar</taxon>
        <taxon>Alveolata</taxon>
        <taxon>Ciliophora</taxon>
        <taxon>Intramacronucleata</taxon>
        <taxon>Oligohymenophorea</taxon>
        <taxon>Scuticociliatia</taxon>
        <taxon>Philasterida</taxon>
        <taxon>Pseudocohnilembidae</taxon>
        <taxon>Pseudocohnilembus</taxon>
    </lineage>
</organism>
<reference evidence="3 4" key="1">
    <citation type="journal article" date="2015" name="Sci. Rep.">
        <title>Genome of the facultative scuticociliatosis pathogen Pseudocohnilembus persalinus provides insight into its virulence through horizontal gene transfer.</title>
        <authorList>
            <person name="Xiong J."/>
            <person name="Wang G."/>
            <person name="Cheng J."/>
            <person name="Tian M."/>
            <person name="Pan X."/>
            <person name="Warren A."/>
            <person name="Jiang C."/>
            <person name="Yuan D."/>
            <person name="Miao W."/>
        </authorList>
    </citation>
    <scope>NUCLEOTIDE SEQUENCE [LARGE SCALE GENOMIC DNA]</scope>
    <source>
        <strain evidence="3">36N120E</strain>
    </source>
</reference>
<evidence type="ECO:0000313" key="3">
    <source>
        <dbReference type="EMBL" id="KRX06824.1"/>
    </source>
</evidence>
<dbReference type="AlphaFoldDB" id="A0A0V0QY34"/>
<keyword evidence="4" id="KW-1185">Reference proteome</keyword>
<keyword evidence="3" id="KW-0067">ATP-binding</keyword>
<dbReference type="GO" id="GO:0005524">
    <property type="term" value="F:ATP binding"/>
    <property type="evidence" value="ECO:0007669"/>
    <property type="project" value="UniProtKB-KW"/>
</dbReference>
<dbReference type="PROSITE" id="PS50109">
    <property type="entry name" value="HIS_KIN"/>
    <property type="match status" value="1"/>
</dbReference>
<name>A0A0V0QY34_PSEPJ</name>
<dbReference type="PANTHER" id="PTHR43719:SF28">
    <property type="entry name" value="PEROXIDE STRESS-ACTIVATED HISTIDINE KINASE MAK1-RELATED"/>
    <property type="match status" value="1"/>
</dbReference>
<dbReference type="InterPro" id="IPR050956">
    <property type="entry name" value="2C_system_His_kinase"/>
</dbReference>